<comment type="caution">
    <text evidence="1">The sequence shown here is derived from an EMBL/GenBank/DDBJ whole genome shotgun (WGS) entry which is preliminary data.</text>
</comment>
<evidence type="ECO:0000313" key="2">
    <source>
        <dbReference type="Proteomes" id="UP000192596"/>
    </source>
</evidence>
<sequence>MDDIDKAQYAEVLRSLPTLMDLMKYAGNVHMFWFMQRREAFLSEECLGKWNRKRLDQYVLLPIAFKSVIRSECHFVSHFWQQSDSPDPNGHSLQLVQKQLAGQAWSYVWIDWTCLPQAPRSAVETVYFDRALSTMPAIIQEASFISTYPSWEPRLWILFEVAHFGATGDPSEDWISQPDVAPYIMHMFEMVQSNGVRAIIDRYGYKCTQPFDQALITFWLELLILFGQIGLDKADVCKFVTNMTFQPGAGHLKYTSLDASFELWQFEGLLLH</sequence>
<reference evidence="2" key="1">
    <citation type="submission" date="2017-03" db="EMBL/GenBank/DDBJ databases">
        <title>Genomes of endolithic fungi from Antarctica.</title>
        <authorList>
            <person name="Coleine C."/>
            <person name="Masonjones S."/>
            <person name="Stajich J.E."/>
        </authorList>
    </citation>
    <scope>NUCLEOTIDE SEQUENCE [LARGE SCALE GENOMIC DNA]</scope>
    <source>
        <strain evidence="2">CCFEE 5527</strain>
    </source>
</reference>
<evidence type="ECO:0000313" key="1">
    <source>
        <dbReference type="EMBL" id="OQO07673.1"/>
    </source>
</evidence>
<proteinExistence type="predicted"/>
<accession>A0A1V8T8D8</accession>
<protein>
    <recommendedName>
        <fullName evidence="3">Heterokaryon incompatibility domain-containing protein</fullName>
    </recommendedName>
</protein>
<organism evidence="1 2">
    <name type="scientific">Cryoendolithus antarcticus</name>
    <dbReference type="NCBI Taxonomy" id="1507870"/>
    <lineage>
        <taxon>Eukaryota</taxon>
        <taxon>Fungi</taxon>
        <taxon>Dikarya</taxon>
        <taxon>Ascomycota</taxon>
        <taxon>Pezizomycotina</taxon>
        <taxon>Dothideomycetes</taxon>
        <taxon>Dothideomycetidae</taxon>
        <taxon>Cladosporiales</taxon>
        <taxon>Cladosporiaceae</taxon>
        <taxon>Cryoendolithus</taxon>
    </lineage>
</organism>
<dbReference type="InParanoid" id="A0A1V8T8D8"/>
<dbReference type="AlphaFoldDB" id="A0A1V8T8D8"/>
<dbReference type="Proteomes" id="UP000192596">
    <property type="component" value="Unassembled WGS sequence"/>
</dbReference>
<dbReference type="EMBL" id="NAJO01000014">
    <property type="protein sequence ID" value="OQO07673.1"/>
    <property type="molecule type" value="Genomic_DNA"/>
</dbReference>
<keyword evidence="2" id="KW-1185">Reference proteome</keyword>
<gene>
    <name evidence="1" type="ORF">B0A48_07370</name>
</gene>
<name>A0A1V8T8D8_9PEZI</name>
<dbReference type="OrthoDB" id="2345911at2759"/>
<evidence type="ECO:0008006" key="3">
    <source>
        <dbReference type="Google" id="ProtNLM"/>
    </source>
</evidence>